<keyword evidence="4 10" id="KW-0808">Transferase</keyword>
<feature type="domain" description="Glycosyltransferase RgtA/B/C/D-like" evidence="9">
    <location>
        <begin position="60"/>
        <end position="221"/>
    </location>
</feature>
<evidence type="ECO:0000256" key="2">
    <source>
        <dbReference type="ARBA" id="ARBA00022475"/>
    </source>
</evidence>
<feature type="transmembrane region" description="Helical" evidence="8">
    <location>
        <begin position="203"/>
        <end position="221"/>
    </location>
</feature>
<keyword evidence="7 8" id="KW-0472">Membrane</keyword>
<feature type="transmembrane region" description="Helical" evidence="8">
    <location>
        <begin position="160"/>
        <end position="191"/>
    </location>
</feature>
<sequence length="497" mass="53657">MTAHRVGSAAPTARLARAPIAVVLLGVAVLLLVTSARWGYHRDELYFRAAGYHPAWGYPDQGPLTPLVARAADQLGGGSLVVFRLPGLLCVLVLALVSALIARELGGRTVAQVLTALVVGLGGFPLAVGHILVTATIDVLVWVTVLWLVVRIVRTGQERLWLLVGAIAGLGLLNKALPEVLLLAVVLSLALVPGTRRPLRSRWLWLGLLVAAVMWVPYLLWQADHGWPQLTFSRQISNEYSALGERIGFVVEQLGMYGLVGAFLWIVGVRRLLRDRSPYRVLVWVWLIGLVVFVVTAGQGYYTAGTYPPLIAAGAVALERRLRRPWIAYVVTVLGAAVMAPAFIPLTSPATVADSPVWSGLGENQLETVGWPQLVDQVAGAYRSLPADARARTAILTDNYGEAGAVDRFGPERGLPRAYSGMNGYGLWGPPPESATTVVGVFQGRPPAPLRDCRRYADVPDHDGVANEESTEAAIYLCRGPAQGWARSWPAFRYLAS</sequence>
<protein>
    <submittedName>
        <fullName evidence="10">Glycosyltransferase family 39 protein</fullName>
        <ecNumber evidence="10">2.4.-.-</ecNumber>
    </submittedName>
</protein>
<feature type="transmembrane region" description="Helical" evidence="8">
    <location>
        <begin position="247"/>
        <end position="269"/>
    </location>
</feature>
<feature type="transmembrane region" description="Helical" evidence="8">
    <location>
        <begin position="326"/>
        <end position="346"/>
    </location>
</feature>
<dbReference type="InterPro" id="IPR050297">
    <property type="entry name" value="LipidA_mod_glycosyltrf_83"/>
</dbReference>
<gene>
    <name evidence="10" type="ORF">P4R38_03815</name>
</gene>
<evidence type="ECO:0000256" key="5">
    <source>
        <dbReference type="ARBA" id="ARBA00022692"/>
    </source>
</evidence>
<feature type="transmembrane region" description="Helical" evidence="8">
    <location>
        <begin position="281"/>
        <end position="302"/>
    </location>
</feature>
<accession>A0ABT6C4Y2</accession>
<dbReference type="EC" id="2.4.-.-" evidence="10"/>
<evidence type="ECO:0000313" key="11">
    <source>
        <dbReference type="Proteomes" id="UP001528912"/>
    </source>
</evidence>
<evidence type="ECO:0000256" key="3">
    <source>
        <dbReference type="ARBA" id="ARBA00022676"/>
    </source>
</evidence>
<dbReference type="PANTHER" id="PTHR33908:SF11">
    <property type="entry name" value="MEMBRANE PROTEIN"/>
    <property type="match status" value="1"/>
</dbReference>
<name>A0ABT6C4Y2_9MICO</name>
<comment type="caution">
    <text evidence="10">The sequence shown here is derived from an EMBL/GenBank/DDBJ whole genome shotgun (WGS) entry which is preliminary data.</text>
</comment>
<dbReference type="Proteomes" id="UP001528912">
    <property type="component" value="Unassembled WGS sequence"/>
</dbReference>
<evidence type="ECO:0000259" key="9">
    <source>
        <dbReference type="Pfam" id="PF13231"/>
    </source>
</evidence>
<proteinExistence type="predicted"/>
<keyword evidence="11" id="KW-1185">Reference proteome</keyword>
<evidence type="ECO:0000313" key="10">
    <source>
        <dbReference type="EMBL" id="MDF8263372.1"/>
    </source>
</evidence>
<dbReference type="RefSeq" id="WP_277191114.1">
    <property type="nucleotide sequence ID" value="NZ_JAROAV010000010.1"/>
</dbReference>
<evidence type="ECO:0000256" key="1">
    <source>
        <dbReference type="ARBA" id="ARBA00004651"/>
    </source>
</evidence>
<dbReference type="GO" id="GO:0016757">
    <property type="term" value="F:glycosyltransferase activity"/>
    <property type="evidence" value="ECO:0007669"/>
    <property type="project" value="UniProtKB-KW"/>
</dbReference>
<evidence type="ECO:0000256" key="7">
    <source>
        <dbReference type="ARBA" id="ARBA00023136"/>
    </source>
</evidence>
<feature type="transmembrane region" description="Helical" evidence="8">
    <location>
        <begin position="20"/>
        <end position="40"/>
    </location>
</feature>
<evidence type="ECO:0000256" key="8">
    <source>
        <dbReference type="SAM" id="Phobius"/>
    </source>
</evidence>
<keyword evidence="3 10" id="KW-0328">Glycosyltransferase</keyword>
<dbReference type="PANTHER" id="PTHR33908">
    <property type="entry name" value="MANNOSYLTRANSFERASE YKCB-RELATED"/>
    <property type="match status" value="1"/>
</dbReference>
<feature type="transmembrane region" description="Helical" evidence="8">
    <location>
        <begin position="114"/>
        <end position="140"/>
    </location>
</feature>
<feature type="transmembrane region" description="Helical" evidence="8">
    <location>
        <begin position="81"/>
        <end position="102"/>
    </location>
</feature>
<dbReference type="Pfam" id="PF13231">
    <property type="entry name" value="PMT_2"/>
    <property type="match status" value="1"/>
</dbReference>
<dbReference type="InterPro" id="IPR038731">
    <property type="entry name" value="RgtA/B/C-like"/>
</dbReference>
<comment type="subcellular location">
    <subcellularLocation>
        <location evidence="1">Cell membrane</location>
        <topology evidence="1">Multi-pass membrane protein</topology>
    </subcellularLocation>
</comment>
<keyword evidence="2" id="KW-1003">Cell membrane</keyword>
<evidence type="ECO:0000256" key="6">
    <source>
        <dbReference type="ARBA" id="ARBA00022989"/>
    </source>
</evidence>
<dbReference type="EMBL" id="JAROAV010000010">
    <property type="protein sequence ID" value="MDF8263372.1"/>
    <property type="molecule type" value="Genomic_DNA"/>
</dbReference>
<keyword evidence="6 8" id="KW-1133">Transmembrane helix</keyword>
<reference evidence="10 11" key="1">
    <citation type="submission" date="2023-03" db="EMBL/GenBank/DDBJ databases">
        <title>YIM 133296 draft genome.</title>
        <authorList>
            <person name="Xiong L."/>
        </authorList>
    </citation>
    <scope>NUCLEOTIDE SEQUENCE [LARGE SCALE GENOMIC DNA]</scope>
    <source>
        <strain evidence="10 11">YIM 133296</strain>
    </source>
</reference>
<evidence type="ECO:0000256" key="4">
    <source>
        <dbReference type="ARBA" id="ARBA00022679"/>
    </source>
</evidence>
<organism evidence="10 11">
    <name type="scientific">Luteipulveratus flavus</name>
    <dbReference type="NCBI Taxonomy" id="3031728"/>
    <lineage>
        <taxon>Bacteria</taxon>
        <taxon>Bacillati</taxon>
        <taxon>Actinomycetota</taxon>
        <taxon>Actinomycetes</taxon>
        <taxon>Micrococcales</taxon>
        <taxon>Dermacoccaceae</taxon>
        <taxon>Luteipulveratus</taxon>
    </lineage>
</organism>
<keyword evidence="5 8" id="KW-0812">Transmembrane</keyword>